<dbReference type="InterPro" id="IPR000157">
    <property type="entry name" value="TIR_dom"/>
</dbReference>
<dbReference type="Proteomes" id="UP000199184">
    <property type="component" value="Unassembled WGS sequence"/>
</dbReference>
<name>A0A1C3XHW5_9BRAD</name>
<evidence type="ECO:0000313" key="4">
    <source>
        <dbReference type="Proteomes" id="UP000199184"/>
    </source>
</evidence>
<feature type="region of interest" description="Disordered" evidence="1">
    <location>
        <begin position="608"/>
        <end position="646"/>
    </location>
</feature>
<sequence>MGRPVRPKANFLRLVDSGPAEPLTENSFARPAWQNTLFASANPSLIVIVDCEHVTEHELTTTLAGSKPKYVLDIRRVPRFDIGRLTRRAAFVAFQAAGAQYIDLTSIHRQNKSSSAPDSIGRAINDALSFSSKDGAIAVLVENNQFSEDYITAVLDALPSENDEPWDVFRVPLAASAVPAPSYREVVFISHANPKDNEFAVWLAQQLTLCGYSVWCDVNNLSAGDRFWEDIENCIRNRCAKVIVVLSKTSQSASGVLDEIDLAIRVERASQLTRFVLPVRLDDLPFAEVRANLGRKNIIDFHKNWASGLKAIIDALARDRVPRIDSAGLSVLNFGAQKNHANRVIDRPERLTSNWLAIRKLPPFVYYYDVAAPLEQVDAIAAAMRTPSFRHLRLIGTFSDAKQFALSDHPDILTERYKVGIEDFLTGHSTNASSVKPREAHNITISMLRQAWNKEMADRGLRSFAMASNSLAWYMPSNLLDRNTVTFLDSDQKKRRKVMVNWSERRKVFWHFAVEARPSLGLQPRYTLRQHVIFTADGQTPLVSKERMHVLRRRFCKSWWNDRWRDLLIGFVAWLNSSNGLTLDASLQVELDQQLLSFVSPVSLESDQDIIDGHTETDDDELSDDDFDVSDEMDDLGSDMRDTSEA</sequence>
<accession>A0A1C3XHW5</accession>
<dbReference type="AlphaFoldDB" id="A0A1C3XHW5"/>
<organism evidence="3 4">
    <name type="scientific">Bradyrhizobium shewense</name>
    <dbReference type="NCBI Taxonomy" id="1761772"/>
    <lineage>
        <taxon>Bacteria</taxon>
        <taxon>Pseudomonadati</taxon>
        <taxon>Pseudomonadota</taxon>
        <taxon>Alphaproteobacteria</taxon>
        <taxon>Hyphomicrobiales</taxon>
        <taxon>Nitrobacteraceae</taxon>
        <taxon>Bradyrhizobium</taxon>
    </lineage>
</organism>
<gene>
    <name evidence="3" type="ORF">GA0061098_101622</name>
</gene>
<dbReference type="SUPFAM" id="SSF52200">
    <property type="entry name" value="Toll/Interleukin receptor TIR domain"/>
    <property type="match status" value="1"/>
</dbReference>
<feature type="compositionally biased region" description="Acidic residues" evidence="1">
    <location>
        <begin position="617"/>
        <end position="637"/>
    </location>
</feature>
<dbReference type="InterPro" id="IPR035897">
    <property type="entry name" value="Toll_tir_struct_dom_sf"/>
</dbReference>
<evidence type="ECO:0000259" key="2">
    <source>
        <dbReference type="PROSITE" id="PS50104"/>
    </source>
</evidence>
<dbReference type="Gene3D" id="3.40.50.10140">
    <property type="entry name" value="Toll/interleukin-1 receptor homology (TIR) domain"/>
    <property type="match status" value="1"/>
</dbReference>
<protein>
    <submittedName>
        <fullName evidence="3">TIR domain-containing protein</fullName>
    </submittedName>
</protein>
<dbReference type="EMBL" id="FMAI01000016">
    <property type="protein sequence ID" value="SCB51666.1"/>
    <property type="molecule type" value="Genomic_DNA"/>
</dbReference>
<reference evidence="4" key="1">
    <citation type="submission" date="2016-08" db="EMBL/GenBank/DDBJ databases">
        <authorList>
            <person name="Varghese N."/>
            <person name="Submissions Spin"/>
        </authorList>
    </citation>
    <scope>NUCLEOTIDE SEQUENCE [LARGE SCALE GENOMIC DNA]</scope>
    <source>
        <strain evidence="4">ERR11</strain>
    </source>
</reference>
<evidence type="ECO:0000313" key="3">
    <source>
        <dbReference type="EMBL" id="SCB51666.1"/>
    </source>
</evidence>
<keyword evidence="4" id="KW-1185">Reference proteome</keyword>
<dbReference type="PROSITE" id="PS50104">
    <property type="entry name" value="TIR"/>
    <property type="match status" value="1"/>
</dbReference>
<proteinExistence type="predicted"/>
<dbReference type="Pfam" id="PF13676">
    <property type="entry name" value="TIR_2"/>
    <property type="match status" value="1"/>
</dbReference>
<dbReference type="GO" id="GO:0007165">
    <property type="term" value="P:signal transduction"/>
    <property type="evidence" value="ECO:0007669"/>
    <property type="project" value="InterPro"/>
</dbReference>
<evidence type="ECO:0000256" key="1">
    <source>
        <dbReference type="SAM" id="MobiDB-lite"/>
    </source>
</evidence>
<feature type="domain" description="TIR" evidence="2">
    <location>
        <begin position="183"/>
        <end position="320"/>
    </location>
</feature>